<dbReference type="EMBL" id="JADGJD010000092">
    <property type="protein sequence ID" value="KAJ3055167.1"/>
    <property type="molecule type" value="Genomic_DNA"/>
</dbReference>
<evidence type="ECO:0000313" key="2">
    <source>
        <dbReference type="Proteomes" id="UP001212841"/>
    </source>
</evidence>
<organism evidence="1 2">
    <name type="scientific">Rhizophlyctis rosea</name>
    <dbReference type="NCBI Taxonomy" id="64517"/>
    <lineage>
        <taxon>Eukaryota</taxon>
        <taxon>Fungi</taxon>
        <taxon>Fungi incertae sedis</taxon>
        <taxon>Chytridiomycota</taxon>
        <taxon>Chytridiomycota incertae sedis</taxon>
        <taxon>Chytridiomycetes</taxon>
        <taxon>Rhizophlyctidales</taxon>
        <taxon>Rhizophlyctidaceae</taxon>
        <taxon>Rhizophlyctis</taxon>
    </lineage>
</organism>
<keyword evidence="2" id="KW-1185">Reference proteome</keyword>
<gene>
    <name evidence="1" type="ORF">HK097_011321</name>
</gene>
<protein>
    <submittedName>
        <fullName evidence="1">Uncharacterized protein</fullName>
    </submittedName>
</protein>
<sequence>MKLQEELKASREESKKFEKLYKKALSAMRDADGRMLLEWIATQLREAHDLDPNGCAVACAAMNHPESLQPLYKNIMFHMVSSTVNCPSEAANLLRNAFKTEKDLNQFSLLPEYKILNENLHAPDLNPIFPPLGRAVRLPDIRLSRALGRLAKNTYQIDVLLVKGSGKALQETALV</sequence>
<comment type="caution">
    <text evidence="1">The sequence shown here is derived from an EMBL/GenBank/DDBJ whole genome shotgun (WGS) entry which is preliminary data.</text>
</comment>
<name>A0AAD5SIB0_9FUNG</name>
<evidence type="ECO:0000313" key="1">
    <source>
        <dbReference type="EMBL" id="KAJ3055167.1"/>
    </source>
</evidence>
<dbReference type="AlphaFoldDB" id="A0AAD5SIB0"/>
<accession>A0AAD5SIB0</accession>
<proteinExistence type="predicted"/>
<dbReference type="Proteomes" id="UP001212841">
    <property type="component" value="Unassembled WGS sequence"/>
</dbReference>
<reference evidence="1" key="1">
    <citation type="submission" date="2020-05" db="EMBL/GenBank/DDBJ databases">
        <title>Phylogenomic resolution of chytrid fungi.</title>
        <authorList>
            <person name="Stajich J.E."/>
            <person name="Amses K."/>
            <person name="Simmons R."/>
            <person name="Seto K."/>
            <person name="Myers J."/>
            <person name="Bonds A."/>
            <person name="Quandt C.A."/>
            <person name="Barry K."/>
            <person name="Liu P."/>
            <person name="Grigoriev I."/>
            <person name="Longcore J.E."/>
            <person name="James T.Y."/>
        </authorList>
    </citation>
    <scope>NUCLEOTIDE SEQUENCE</scope>
    <source>
        <strain evidence="1">JEL0318</strain>
    </source>
</reference>